<feature type="domain" description="MacB-like periplasmic core" evidence="9">
    <location>
        <begin position="24"/>
        <end position="254"/>
    </location>
</feature>
<dbReference type="Pfam" id="PF12704">
    <property type="entry name" value="MacB_PCD"/>
    <property type="match status" value="1"/>
</dbReference>
<gene>
    <name evidence="10" type="ORF">IRI77_07190</name>
</gene>
<dbReference type="Pfam" id="PF02687">
    <property type="entry name" value="FtsX"/>
    <property type="match status" value="1"/>
</dbReference>
<evidence type="ECO:0000259" key="8">
    <source>
        <dbReference type="Pfam" id="PF02687"/>
    </source>
</evidence>
<evidence type="ECO:0000256" key="7">
    <source>
        <dbReference type="SAM" id="Phobius"/>
    </source>
</evidence>
<keyword evidence="4 7" id="KW-1133">Transmembrane helix</keyword>
<dbReference type="EMBL" id="CP063849">
    <property type="protein sequence ID" value="QOY89729.1"/>
    <property type="molecule type" value="Genomic_DNA"/>
</dbReference>
<dbReference type="InterPro" id="IPR025857">
    <property type="entry name" value="MacB_PCD"/>
</dbReference>
<dbReference type="KEGG" id="pfer:IRI77_07190"/>
<evidence type="ECO:0000256" key="3">
    <source>
        <dbReference type="ARBA" id="ARBA00022692"/>
    </source>
</evidence>
<keyword evidence="11" id="KW-1185">Reference proteome</keyword>
<protein>
    <submittedName>
        <fullName evidence="10">ABC transporter permease</fullName>
    </submittedName>
</protein>
<evidence type="ECO:0000256" key="6">
    <source>
        <dbReference type="ARBA" id="ARBA00038076"/>
    </source>
</evidence>
<keyword evidence="5 7" id="KW-0472">Membrane</keyword>
<dbReference type="InterPro" id="IPR003838">
    <property type="entry name" value="ABC3_permease_C"/>
</dbReference>
<keyword evidence="2" id="KW-1003">Cell membrane</keyword>
<comment type="similarity">
    <text evidence="6">Belongs to the ABC-4 integral membrane protein family.</text>
</comment>
<evidence type="ECO:0000256" key="4">
    <source>
        <dbReference type="ARBA" id="ARBA00022989"/>
    </source>
</evidence>
<reference evidence="10 11" key="1">
    <citation type="submission" date="2020-10" db="EMBL/GenBank/DDBJ databases">
        <title>Complete genome sequence of Paludibaculum fermentans P105T, a facultatively anaerobic acidobacterium capable of dissimilatory Fe(III) reduction.</title>
        <authorList>
            <person name="Dedysh S.N."/>
            <person name="Beletsky A.V."/>
            <person name="Kulichevskaya I.S."/>
            <person name="Mardanov A.V."/>
            <person name="Ravin N.V."/>
        </authorList>
    </citation>
    <scope>NUCLEOTIDE SEQUENCE [LARGE SCALE GENOMIC DNA]</scope>
    <source>
        <strain evidence="10 11">P105</strain>
    </source>
</reference>
<dbReference type="AlphaFoldDB" id="A0A7S7NV22"/>
<feature type="transmembrane region" description="Helical" evidence="7">
    <location>
        <begin position="337"/>
        <end position="367"/>
    </location>
</feature>
<evidence type="ECO:0000256" key="1">
    <source>
        <dbReference type="ARBA" id="ARBA00004651"/>
    </source>
</evidence>
<feature type="transmembrane region" description="Helical" evidence="7">
    <location>
        <begin position="379"/>
        <end position="399"/>
    </location>
</feature>
<organism evidence="10 11">
    <name type="scientific">Paludibaculum fermentans</name>
    <dbReference type="NCBI Taxonomy" id="1473598"/>
    <lineage>
        <taxon>Bacteria</taxon>
        <taxon>Pseudomonadati</taxon>
        <taxon>Acidobacteriota</taxon>
        <taxon>Terriglobia</taxon>
        <taxon>Bryobacterales</taxon>
        <taxon>Bryobacteraceae</taxon>
        <taxon>Paludibaculum</taxon>
    </lineage>
</organism>
<dbReference type="InterPro" id="IPR050250">
    <property type="entry name" value="Macrolide_Exporter_MacB"/>
</dbReference>
<feature type="transmembrane region" description="Helical" evidence="7">
    <location>
        <begin position="285"/>
        <end position="316"/>
    </location>
</feature>
<keyword evidence="3 7" id="KW-0812">Transmembrane</keyword>
<evidence type="ECO:0000256" key="5">
    <source>
        <dbReference type="ARBA" id="ARBA00023136"/>
    </source>
</evidence>
<evidence type="ECO:0000313" key="10">
    <source>
        <dbReference type="EMBL" id="QOY89729.1"/>
    </source>
</evidence>
<dbReference type="PANTHER" id="PTHR30572:SF4">
    <property type="entry name" value="ABC TRANSPORTER PERMEASE YTRF"/>
    <property type="match status" value="1"/>
</dbReference>
<evidence type="ECO:0000259" key="9">
    <source>
        <dbReference type="Pfam" id="PF12704"/>
    </source>
</evidence>
<dbReference type="PANTHER" id="PTHR30572">
    <property type="entry name" value="MEMBRANE COMPONENT OF TRANSPORTER-RELATED"/>
    <property type="match status" value="1"/>
</dbReference>
<dbReference type="Proteomes" id="UP000593892">
    <property type="component" value="Chromosome"/>
</dbReference>
<feature type="domain" description="ABC3 transporter permease C-terminal" evidence="8">
    <location>
        <begin position="296"/>
        <end position="409"/>
    </location>
</feature>
<proteinExistence type="inferred from homology"/>
<dbReference type="GO" id="GO:0022857">
    <property type="term" value="F:transmembrane transporter activity"/>
    <property type="evidence" value="ECO:0007669"/>
    <property type="project" value="TreeGrafter"/>
</dbReference>
<comment type="subcellular location">
    <subcellularLocation>
        <location evidence="1">Cell membrane</location>
        <topology evidence="1">Multi-pass membrane protein</topology>
    </subcellularLocation>
</comment>
<dbReference type="GO" id="GO:0005886">
    <property type="term" value="C:plasma membrane"/>
    <property type="evidence" value="ECO:0007669"/>
    <property type="project" value="UniProtKB-SubCell"/>
</dbReference>
<accession>A0A7S7NV22</accession>
<name>A0A7S7NV22_PALFE</name>
<evidence type="ECO:0000256" key="2">
    <source>
        <dbReference type="ARBA" id="ARBA00022475"/>
    </source>
</evidence>
<evidence type="ECO:0000313" key="11">
    <source>
        <dbReference type="Proteomes" id="UP000593892"/>
    </source>
</evidence>
<sequence>MVRMHLGENVNMALDAVWTHRFRSSLTILGIVIGITTVVTVGSLTSGLRAGIVTFFAEFGPNNIFINRFNRDPSAPGSLKEMKRRVILPEYAEYIKLSVRAVEDVSLQLYVTSETSGLITARVPGFETENISLVGYSGNAFTLQPREVKEGRVFTPEEAERGVRICVIGPLVAEALFPDGRSVGRTLSVAGTEYTVIGVFAEAKGGFFGQNGQDTQIVIPYQTARARFPTEDRLILVAQARPGMRDEAFEEIRQLLRRVRRTPAGADDDFGLTTADQIINRLDGILSVIVVVSVALSSLGLLVGGIGVMNIMLVSVTERTKEIGIRKAIGARKGDIIAQFLMEAVTLTGLGGALGVLVSVLLTLIIGKLVPSLPSIVPGWAITLGFGVSVTIGLFFGTWPALKAANLDPVDALRYE</sequence>
<dbReference type="RefSeq" id="WP_194451391.1">
    <property type="nucleotide sequence ID" value="NZ_CP063849.1"/>
</dbReference>